<dbReference type="Proteomes" id="UP000018922">
    <property type="component" value="Chromosome I"/>
</dbReference>
<dbReference type="eggNOG" id="COG1721">
    <property type="taxonomic scope" value="Bacteria"/>
</dbReference>
<sequence length="301" mass="32013">MTTTPDPAHLVQAQAQDLAARLPPLLVAAQRVAASLTGGSHGRRRAGAGETFWQYRRAIPGDAATAIDWRRSARGPGLYVRESEWAASQGIWLWADASGSMEWRSLAQLPTKAERARLLTLALAAGLLNGGERVALLQDGSAPASGSGILPRLATALLSPPAHPGLPRPHRPPRHGEIVLISDFLHPADSIAAEIAALAAHGASGHLLQVMDPAEETLPYAGPVRFAGLEGEAEITSRRAEDWRQAYGDRMRAHRDAIAASAAAHGWSFAIHHTDQPPQHALLALYSRLSLPRNGMGGLGR</sequence>
<gene>
    <name evidence="2" type="ordered locus">MGMSRv2__2234</name>
</gene>
<dbReference type="STRING" id="1430440.MGMSRv2__2234"/>
<dbReference type="Pfam" id="PF01882">
    <property type="entry name" value="DUF58"/>
    <property type="match status" value="1"/>
</dbReference>
<keyword evidence="3" id="KW-1185">Reference proteome</keyword>
<dbReference type="EMBL" id="HG794546">
    <property type="protein sequence ID" value="CDK99449.1"/>
    <property type="molecule type" value="Genomic_DNA"/>
</dbReference>
<dbReference type="InterPro" id="IPR002881">
    <property type="entry name" value="DUF58"/>
</dbReference>
<accession>V6F1X0</accession>
<evidence type="ECO:0000313" key="2">
    <source>
        <dbReference type="EMBL" id="CDK99449.1"/>
    </source>
</evidence>
<protein>
    <recommendedName>
        <fullName evidence="1">DUF58 domain-containing protein</fullName>
    </recommendedName>
</protein>
<dbReference type="PANTHER" id="PTHR33608:SF6">
    <property type="entry name" value="BLL2464 PROTEIN"/>
    <property type="match status" value="1"/>
</dbReference>
<dbReference type="HOGENOM" id="CLU_054927_3_0_5"/>
<dbReference type="PANTHER" id="PTHR33608">
    <property type="entry name" value="BLL2464 PROTEIN"/>
    <property type="match status" value="1"/>
</dbReference>
<name>V6F1X0_MAGGM</name>
<proteinExistence type="predicted"/>
<feature type="domain" description="DUF58" evidence="1">
    <location>
        <begin position="55"/>
        <end position="256"/>
    </location>
</feature>
<dbReference type="AlphaFoldDB" id="V6F1X0"/>
<evidence type="ECO:0000259" key="1">
    <source>
        <dbReference type="Pfam" id="PF01882"/>
    </source>
</evidence>
<dbReference type="KEGG" id="mgy:MGMSRv2__2234"/>
<evidence type="ECO:0000313" key="3">
    <source>
        <dbReference type="Proteomes" id="UP000018922"/>
    </source>
</evidence>
<reference evidence="2 3" key="1">
    <citation type="journal article" date="2014" name="Genome Announc.">
        <title>Complete genome sequence of Magnetospirillum gryphiswaldense MSR-1.</title>
        <authorList>
            <person name="Wang X."/>
            <person name="Wang Q."/>
            <person name="Zhang W."/>
            <person name="Wang Y."/>
            <person name="Li L."/>
            <person name="Wen T."/>
            <person name="Zhang T."/>
            <person name="Zhang Y."/>
            <person name="Xu J."/>
            <person name="Hu J."/>
            <person name="Li S."/>
            <person name="Liu L."/>
            <person name="Liu J."/>
            <person name="Jiang W."/>
            <person name="Tian J."/>
            <person name="Li Y."/>
            <person name="Schuler D."/>
            <person name="Wang L."/>
            <person name="Li J."/>
        </authorList>
    </citation>
    <scope>NUCLEOTIDE SEQUENCE [LARGE SCALE GENOMIC DNA]</scope>
    <source>
        <strain evidence="3">DSM 6361 / JCM 21280 / NBRC 15271 / MSR-1</strain>
    </source>
</reference>
<organism evidence="2 3">
    <name type="scientific">Magnetospirillum gryphiswaldense (strain DSM 6361 / JCM 21280 / NBRC 15271 / MSR-1)</name>
    <dbReference type="NCBI Taxonomy" id="431944"/>
    <lineage>
        <taxon>Bacteria</taxon>
        <taxon>Pseudomonadati</taxon>
        <taxon>Pseudomonadota</taxon>
        <taxon>Alphaproteobacteria</taxon>
        <taxon>Rhodospirillales</taxon>
        <taxon>Rhodospirillaceae</taxon>
        <taxon>Magnetospirillum</taxon>
    </lineage>
</organism>